<dbReference type="PANTHER" id="PTHR46558:SF11">
    <property type="entry name" value="HTH-TYPE TRANSCRIPTIONAL REGULATOR XRE"/>
    <property type="match status" value="1"/>
</dbReference>
<dbReference type="PANTHER" id="PTHR46558">
    <property type="entry name" value="TRACRIPTIONAL REGULATORY PROTEIN-RELATED-RELATED"/>
    <property type="match status" value="1"/>
</dbReference>
<evidence type="ECO:0000259" key="2">
    <source>
        <dbReference type="PROSITE" id="PS50943"/>
    </source>
</evidence>
<dbReference type="SUPFAM" id="SSF47413">
    <property type="entry name" value="lambda repressor-like DNA-binding domains"/>
    <property type="match status" value="1"/>
</dbReference>
<dbReference type="Gene3D" id="1.10.260.40">
    <property type="entry name" value="lambda repressor-like DNA-binding domains"/>
    <property type="match status" value="1"/>
</dbReference>
<reference evidence="4" key="1">
    <citation type="journal article" date="2019" name="Int. J. Syst. Evol. Microbiol.">
        <title>The Global Catalogue of Microorganisms (GCM) 10K type strain sequencing project: providing services to taxonomists for standard genome sequencing and annotation.</title>
        <authorList>
            <consortium name="The Broad Institute Genomics Platform"/>
            <consortium name="The Broad Institute Genome Sequencing Center for Infectious Disease"/>
            <person name="Wu L."/>
            <person name="Ma J."/>
        </authorList>
    </citation>
    <scope>NUCLEOTIDE SEQUENCE [LARGE SCALE GENOMIC DNA]</scope>
    <source>
        <strain evidence="4">CCUG 62114</strain>
    </source>
</reference>
<evidence type="ECO:0000313" key="4">
    <source>
        <dbReference type="Proteomes" id="UP001596997"/>
    </source>
</evidence>
<dbReference type="PROSITE" id="PS50943">
    <property type="entry name" value="HTH_CROC1"/>
    <property type="match status" value="1"/>
</dbReference>
<comment type="caution">
    <text evidence="3">The sequence shown here is derived from an EMBL/GenBank/DDBJ whole genome shotgun (WGS) entry which is preliminary data.</text>
</comment>
<name>A0ABW3I1V9_9FLAO</name>
<keyword evidence="1" id="KW-0238">DNA-binding</keyword>
<evidence type="ECO:0000313" key="3">
    <source>
        <dbReference type="EMBL" id="MFD0963841.1"/>
    </source>
</evidence>
<dbReference type="InterPro" id="IPR001387">
    <property type="entry name" value="Cro/C1-type_HTH"/>
</dbReference>
<evidence type="ECO:0000256" key="1">
    <source>
        <dbReference type="ARBA" id="ARBA00023125"/>
    </source>
</evidence>
<keyword evidence="4" id="KW-1185">Reference proteome</keyword>
<feature type="domain" description="HTH cro/C1-type" evidence="2">
    <location>
        <begin position="7"/>
        <end position="61"/>
    </location>
</feature>
<dbReference type="InterPro" id="IPR010982">
    <property type="entry name" value="Lambda_DNA-bd_dom_sf"/>
</dbReference>
<proteinExistence type="predicted"/>
<accession>A0ABW3I1V9</accession>
<gene>
    <name evidence="3" type="ORF">ACFQ1O_07465</name>
</gene>
<dbReference type="CDD" id="cd00093">
    <property type="entry name" value="HTH_XRE"/>
    <property type="match status" value="1"/>
</dbReference>
<dbReference type="RefSeq" id="WP_377714968.1">
    <property type="nucleotide sequence ID" value="NZ_JBHTJM010000008.1"/>
</dbReference>
<dbReference type="InterPro" id="IPR049639">
    <property type="entry name" value="RstR"/>
</dbReference>
<dbReference type="SMART" id="SM00530">
    <property type="entry name" value="HTH_XRE"/>
    <property type="match status" value="1"/>
</dbReference>
<dbReference type="EMBL" id="JBHTJM010000008">
    <property type="protein sequence ID" value="MFD0963841.1"/>
    <property type="molecule type" value="Genomic_DNA"/>
</dbReference>
<sequence length="107" mass="12192">MSFGAHLKKIRKGNKVTQEELANAIGKHVTQIKRYESGSSEPNVTTFYEISKALNVSIEELLSYSTNQDSEIDSKLKESFKKLLELPENKKFSILDLLEAFINQNKK</sequence>
<dbReference type="Proteomes" id="UP001596997">
    <property type="component" value="Unassembled WGS sequence"/>
</dbReference>
<protein>
    <submittedName>
        <fullName evidence="3">Helix-turn-helix domain-containing protein</fullName>
    </submittedName>
</protein>
<organism evidence="3 4">
    <name type="scientific">Pseudofulvibacter geojedonensis</name>
    <dbReference type="NCBI Taxonomy" id="1123758"/>
    <lineage>
        <taxon>Bacteria</taxon>
        <taxon>Pseudomonadati</taxon>
        <taxon>Bacteroidota</taxon>
        <taxon>Flavobacteriia</taxon>
        <taxon>Flavobacteriales</taxon>
        <taxon>Flavobacteriaceae</taxon>
        <taxon>Pseudofulvibacter</taxon>
    </lineage>
</organism>
<dbReference type="NCBIfam" id="NF041951">
    <property type="entry name" value="phage_RstR"/>
    <property type="match status" value="1"/>
</dbReference>
<dbReference type="Pfam" id="PF01381">
    <property type="entry name" value="HTH_3"/>
    <property type="match status" value="1"/>
</dbReference>